<evidence type="ECO:0000313" key="2">
    <source>
        <dbReference type="Proteomes" id="UP001213799"/>
    </source>
</evidence>
<dbReference type="RefSeq" id="XP_056750193.1">
    <property type="nucleotide sequence ID" value="XM_056901525.1"/>
</dbReference>
<dbReference type="GeneID" id="81591767"/>
<reference evidence="1" key="2">
    <citation type="submission" date="2023-01" db="EMBL/GenBank/DDBJ databases">
        <authorList>
            <person name="Petersen C."/>
        </authorList>
    </citation>
    <scope>NUCLEOTIDE SEQUENCE</scope>
    <source>
        <strain evidence="1">IBT 12815</strain>
    </source>
</reference>
<comment type="caution">
    <text evidence="1">The sequence shown here is derived from an EMBL/GenBank/DDBJ whole genome shotgun (WGS) entry which is preliminary data.</text>
</comment>
<gene>
    <name evidence="1" type="ORF">N7537_010471</name>
</gene>
<accession>A0AAD6GXM0</accession>
<keyword evidence="2" id="KW-1185">Reference proteome</keyword>
<sequence>MPPSGDKQIHHLLPYLSQPGQIFKFDDDDNISVFLGEISDPNSPETSLERMQAENYPKKIAQDKNLQKEICVARDESAKIFMVAEKNHYYQIESTEKELPHDIQFGYTEDIDLVLIDSLDERDQAQDGWLNPRPIKGANLVPSLGKSSTNAIFLEC</sequence>
<name>A0AAD6GXM0_9EURO</name>
<proteinExistence type="predicted"/>
<evidence type="ECO:0000313" key="1">
    <source>
        <dbReference type="EMBL" id="KAJ5593567.1"/>
    </source>
</evidence>
<reference evidence="1" key="1">
    <citation type="journal article" date="2023" name="IMA Fungus">
        <title>Comparative genomic study of the Penicillium genus elucidates a diverse pangenome and 15 lateral gene transfer events.</title>
        <authorList>
            <person name="Petersen C."/>
            <person name="Sorensen T."/>
            <person name="Nielsen M.R."/>
            <person name="Sondergaard T.E."/>
            <person name="Sorensen J.L."/>
            <person name="Fitzpatrick D.A."/>
            <person name="Frisvad J.C."/>
            <person name="Nielsen K.L."/>
        </authorList>
    </citation>
    <scope>NUCLEOTIDE SEQUENCE</scope>
    <source>
        <strain evidence="1">IBT 12815</strain>
    </source>
</reference>
<dbReference type="AlphaFoldDB" id="A0AAD6GXM0"/>
<dbReference type="EMBL" id="JAQJAE010000005">
    <property type="protein sequence ID" value="KAJ5593567.1"/>
    <property type="molecule type" value="Genomic_DNA"/>
</dbReference>
<protein>
    <submittedName>
        <fullName evidence="1">Uncharacterized protein</fullName>
    </submittedName>
</protein>
<dbReference type="Proteomes" id="UP001213799">
    <property type="component" value="Unassembled WGS sequence"/>
</dbReference>
<organism evidence="1 2">
    <name type="scientific">Penicillium hordei</name>
    <dbReference type="NCBI Taxonomy" id="40994"/>
    <lineage>
        <taxon>Eukaryota</taxon>
        <taxon>Fungi</taxon>
        <taxon>Dikarya</taxon>
        <taxon>Ascomycota</taxon>
        <taxon>Pezizomycotina</taxon>
        <taxon>Eurotiomycetes</taxon>
        <taxon>Eurotiomycetidae</taxon>
        <taxon>Eurotiales</taxon>
        <taxon>Aspergillaceae</taxon>
        <taxon>Penicillium</taxon>
    </lineage>
</organism>